<organism evidence="2 3">
    <name type="scientific">Streptomyces microflavus</name>
    <name type="common">Streptomyces lipmanii</name>
    <dbReference type="NCBI Taxonomy" id="1919"/>
    <lineage>
        <taxon>Bacteria</taxon>
        <taxon>Bacillati</taxon>
        <taxon>Actinomycetota</taxon>
        <taxon>Actinomycetes</taxon>
        <taxon>Kitasatosporales</taxon>
        <taxon>Streptomycetaceae</taxon>
        <taxon>Streptomyces</taxon>
    </lineage>
</organism>
<proteinExistence type="predicted"/>
<feature type="region of interest" description="Disordered" evidence="1">
    <location>
        <begin position="59"/>
        <end position="101"/>
    </location>
</feature>
<evidence type="ECO:0000313" key="3">
    <source>
        <dbReference type="Proteomes" id="UP000498740"/>
    </source>
</evidence>
<evidence type="ECO:0000256" key="1">
    <source>
        <dbReference type="SAM" id="MobiDB-lite"/>
    </source>
</evidence>
<dbReference type="Proteomes" id="UP000498740">
    <property type="component" value="Unassembled WGS sequence"/>
</dbReference>
<name>A0A7J0CRH7_STRMI</name>
<gene>
    <name evidence="2" type="ORF">Smic_36570</name>
</gene>
<comment type="caution">
    <text evidence="2">The sequence shown here is derived from an EMBL/GenBank/DDBJ whole genome shotgun (WGS) entry which is preliminary data.</text>
</comment>
<reference evidence="2 3" key="1">
    <citation type="submission" date="2020-05" db="EMBL/GenBank/DDBJ databases">
        <title>Whole genome shotgun sequence of Streptomyces microflavus NBRC 13062.</title>
        <authorList>
            <person name="Komaki H."/>
            <person name="Tamura T."/>
        </authorList>
    </citation>
    <scope>NUCLEOTIDE SEQUENCE [LARGE SCALE GENOMIC DNA]</scope>
    <source>
        <strain evidence="2 3">NBRC 13062</strain>
    </source>
</reference>
<dbReference type="AlphaFoldDB" id="A0A7J0CRH7"/>
<accession>A0A7J0CRH7</accession>
<protein>
    <submittedName>
        <fullName evidence="2">Uncharacterized protein</fullName>
    </submittedName>
</protein>
<sequence length="142" mass="16078">MPSTEIAAAVWRGPFSLGDYLIDSAMLRTAYYDLRLREIFAKVGHGTLYFSRCVHYPPSGENPDQWRRRWPRSSPTSPAIASRRSTDPQMPSERRKACGRCGPEAGNGCTSLRLRTRTDGTRTPTAWQNDKQFQSVTHKGFL</sequence>
<evidence type="ECO:0000313" key="2">
    <source>
        <dbReference type="EMBL" id="GFN05101.1"/>
    </source>
</evidence>
<dbReference type="EMBL" id="BLWD01000001">
    <property type="protein sequence ID" value="GFN05101.1"/>
    <property type="molecule type" value="Genomic_DNA"/>
</dbReference>